<gene>
    <name evidence="2" type="ORF">XYLVIOL_LOCUS8650</name>
</gene>
<comment type="caution">
    <text evidence="2">The sequence shown here is derived from an EMBL/GenBank/DDBJ whole genome shotgun (WGS) entry which is preliminary data.</text>
</comment>
<reference evidence="2 3" key="1">
    <citation type="submission" date="2024-08" db="EMBL/GenBank/DDBJ databases">
        <authorList>
            <person name="Will J Nash"/>
            <person name="Angela Man"/>
            <person name="Seanna McTaggart"/>
            <person name="Kendall Baker"/>
            <person name="Tom Barker"/>
            <person name="Leah Catchpole"/>
            <person name="Alex Durrant"/>
            <person name="Karim Gharbi"/>
            <person name="Naomi Irish"/>
            <person name="Gemy Kaithakottil"/>
            <person name="Debby Ku"/>
            <person name="Aaliyah Providence"/>
            <person name="Felix Shaw"/>
            <person name="David Swarbreck"/>
            <person name="Chris Watkins"/>
            <person name="Ann M. McCartney"/>
            <person name="Giulio Formenti"/>
            <person name="Alice Mouton"/>
            <person name="Noel Vella"/>
            <person name="Bjorn M von Reumont"/>
            <person name="Adriana Vella"/>
            <person name="Wilfried Haerty"/>
        </authorList>
    </citation>
    <scope>NUCLEOTIDE SEQUENCE [LARGE SCALE GENOMIC DNA]</scope>
</reference>
<proteinExistence type="predicted"/>
<sequence length="229" mass="26547">MKSQTRTHVGTCCSIRKPLDLYSSSFLFFYFSASLRNARRRRILENSEKRLLKITGRDGDNESKSQNVHFGVSSQMFVATDIEKEILYPNVNDKMSDVDSTLNRTKASSPRLITNRMNYILLAVIVNVLLVLQLDFLFGKTITIPYFPIMLGRLYNYRNAREMQENNLLYAALILCNIKPELTYQLKKLVTIIHMILGDLALYIFSFTLIHYVFLLFVRNTDIPITLNI</sequence>
<evidence type="ECO:0000313" key="2">
    <source>
        <dbReference type="EMBL" id="CAL7948057.1"/>
    </source>
</evidence>
<evidence type="ECO:0000256" key="1">
    <source>
        <dbReference type="SAM" id="Phobius"/>
    </source>
</evidence>
<name>A0ABP1P4E1_XYLVO</name>
<feature type="transmembrane region" description="Helical" evidence="1">
    <location>
        <begin position="192"/>
        <end position="218"/>
    </location>
</feature>
<evidence type="ECO:0000313" key="3">
    <source>
        <dbReference type="Proteomes" id="UP001642520"/>
    </source>
</evidence>
<keyword evidence="3" id="KW-1185">Reference proteome</keyword>
<keyword evidence="1" id="KW-0472">Membrane</keyword>
<accession>A0ABP1P4E1</accession>
<keyword evidence="1" id="KW-1133">Transmembrane helix</keyword>
<feature type="transmembrane region" description="Helical" evidence="1">
    <location>
        <begin position="119"/>
        <end position="138"/>
    </location>
</feature>
<dbReference type="Proteomes" id="UP001642520">
    <property type="component" value="Unassembled WGS sequence"/>
</dbReference>
<keyword evidence="1" id="KW-0812">Transmembrane</keyword>
<protein>
    <submittedName>
        <fullName evidence="2">Uncharacterized protein</fullName>
    </submittedName>
</protein>
<dbReference type="EMBL" id="CAXAJV020001296">
    <property type="protein sequence ID" value="CAL7948057.1"/>
    <property type="molecule type" value="Genomic_DNA"/>
</dbReference>
<organism evidence="2 3">
    <name type="scientific">Xylocopa violacea</name>
    <name type="common">Violet carpenter bee</name>
    <name type="synonym">Apis violacea</name>
    <dbReference type="NCBI Taxonomy" id="135666"/>
    <lineage>
        <taxon>Eukaryota</taxon>
        <taxon>Metazoa</taxon>
        <taxon>Ecdysozoa</taxon>
        <taxon>Arthropoda</taxon>
        <taxon>Hexapoda</taxon>
        <taxon>Insecta</taxon>
        <taxon>Pterygota</taxon>
        <taxon>Neoptera</taxon>
        <taxon>Endopterygota</taxon>
        <taxon>Hymenoptera</taxon>
        <taxon>Apocrita</taxon>
        <taxon>Aculeata</taxon>
        <taxon>Apoidea</taxon>
        <taxon>Anthophila</taxon>
        <taxon>Apidae</taxon>
        <taxon>Xylocopa</taxon>
        <taxon>Xylocopa</taxon>
    </lineage>
</organism>